<accession>A0A084Y036</accession>
<keyword evidence="1" id="KW-0472">Membrane</keyword>
<feature type="transmembrane region" description="Helical" evidence="1">
    <location>
        <begin position="257"/>
        <end position="279"/>
    </location>
</feature>
<dbReference type="Pfam" id="PF01944">
    <property type="entry name" value="SpoIIM"/>
    <property type="match status" value="1"/>
</dbReference>
<dbReference type="STRING" id="1457154.CAPSK01_002672"/>
<dbReference type="EMBL" id="JDSS02000024">
    <property type="protein sequence ID" value="KFB68080.1"/>
    <property type="molecule type" value="Genomic_DNA"/>
</dbReference>
<keyword evidence="1" id="KW-0812">Transmembrane</keyword>
<name>A0A084Y036_9PROT</name>
<dbReference type="InterPro" id="IPR002798">
    <property type="entry name" value="SpoIIM-like"/>
</dbReference>
<dbReference type="PANTHER" id="PTHR35337:SF1">
    <property type="entry name" value="SLR1478 PROTEIN"/>
    <property type="match status" value="1"/>
</dbReference>
<evidence type="ECO:0000256" key="1">
    <source>
        <dbReference type="SAM" id="Phobius"/>
    </source>
</evidence>
<dbReference type="Proteomes" id="UP000019812">
    <property type="component" value="Unassembled WGS sequence"/>
</dbReference>
<feature type="transmembrane region" description="Helical" evidence="1">
    <location>
        <begin position="168"/>
        <end position="188"/>
    </location>
</feature>
<feature type="transmembrane region" description="Helical" evidence="1">
    <location>
        <begin position="142"/>
        <end position="161"/>
    </location>
</feature>
<evidence type="ECO:0000313" key="3">
    <source>
        <dbReference type="Proteomes" id="UP000019812"/>
    </source>
</evidence>
<feature type="transmembrane region" description="Helical" evidence="1">
    <location>
        <begin position="233"/>
        <end position="251"/>
    </location>
</feature>
<comment type="caution">
    <text evidence="2">The sequence shown here is derived from an EMBL/GenBank/DDBJ whole genome shotgun (WGS) entry which is preliminary data.</text>
</comment>
<gene>
    <name evidence="2" type="ORF">CAPSK01_002672</name>
</gene>
<organism evidence="2 3">
    <name type="scientific">Candidatus Accumulibacter vicinus</name>
    <dbReference type="NCBI Taxonomy" id="2954382"/>
    <lineage>
        <taxon>Bacteria</taxon>
        <taxon>Pseudomonadati</taxon>
        <taxon>Pseudomonadota</taxon>
        <taxon>Betaproteobacteria</taxon>
        <taxon>Candidatus Accumulibacter</taxon>
    </lineage>
</organism>
<feature type="transmembrane region" description="Helical" evidence="1">
    <location>
        <begin position="194"/>
        <end position="213"/>
    </location>
</feature>
<evidence type="ECO:0000313" key="2">
    <source>
        <dbReference type="EMBL" id="KFB68080.1"/>
    </source>
</evidence>
<reference evidence="2 3" key="1">
    <citation type="submission" date="2014-07" db="EMBL/GenBank/DDBJ databases">
        <title>Expanding our view of genomic diversity in Candidatus Accumulibacter clades.</title>
        <authorList>
            <person name="Skennerton C.T."/>
            <person name="Barr J.J."/>
            <person name="Slater F.R."/>
            <person name="Bond P.L."/>
            <person name="Tyson G.W."/>
        </authorList>
    </citation>
    <scope>NUCLEOTIDE SEQUENCE [LARGE SCALE GENOMIC DNA]</scope>
    <source>
        <strain evidence="3">SK-01</strain>
    </source>
</reference>
<proteinExistence type="predicted"/>
<sequence length="287" mass="31065">MPQRFRRLCHDLALVRDRNYSAALAEELQQRVLAAHQRIYGAARPEGNALLRFFAGDLPLLVRSEWRVVVAATLLLLGPLLAMLWAIQVWPDAAFLLLSPDTVSEIEGMYSPAAPHLGRPRAASSEWAMWAFYIANNVRIDFQSFAGGIAFGLGAVFYLLYNGLYIGAIAGHLTQIGLVDTFWGFVAGHSAFELTGAALAGAAGLKLGMALLAPGHRTRLAALQENGRVAVRLLYGAAALTFLAAFIEAFWSPLRGFPLAVKIAVGSAFWLLTGAYLLLAGRRSRAT</sequence>
<feature type="transmembrane region" description="Helical" evidence="1">
    <location>
        <begin position="68"/>
        <end position="90"/>
    </location>
</feature>
<dbReference type="AlphaFoldDB" id="A0A084Y036"/>
<dbReference type="PANTHER" id="PTHR35337">
    <property type="entry name" value="SLR1478 PROTEIN"/>
    <property type="match status" value="1"/>
</dbReference>
<evidence type="ECO:0008006" key="4">
    <source>
        <dbReference type="Google" id="ProtNLM"/>
    </source>
</evidence>
<keyword evidence="1" id="KW-1133">Transmembrane helix</keyword>
<protein>
    <recommendedName>
        <fullName evidence="4">Stage II sporulation protein M</fullName>
    </recommendedName>
</protein>